<dbReference type="PROSITE" id="PS50181">
    <property type="entry name" value="FBOX"/>
    <property type="match status" value="1"/>
</dbReference>
<keyword evidence="6" id="KW-1185">Reference proteome</keyword>
<dbReference type="InterPro" id="IPR036047">
    <property type="entry name" value="F-box-like_dom_sf"/>
</dbReference>
<dbReference type="SUPFAM" id="SSF81383">
    <property type="entry name" value="F-box domain"/>
    <property type="match status" value="1"/>
</dbReference>
<dbReference type="Pfam" id="PF07734">
    <property type="entry name" value="FBA_1"/>
    <property type="match status" value="1"/>
</dbReference>
<feature type="compositionally biased region" description="Acidic residues" evidence="1">
    <location>
        <begin position="425"/>
        <end position="440"/>
    </location>
</feature>
<evidence type="ECO:0000313" key="3">
    <source>
        <dbReference type="EMBL" id="AES71657.1"/>
    </source>
</evidence>
<dbReference type="SMART" id="SM00256">
    <property type="entry name" value="FBOX"/>
    <property type="match status" value="1"/>
</dbReference>
<dbReference type="PANTHER" id="PTHR31672">
    <property type="entry name" value="BNACNNG10540D PROTEIN"/>
    <property type="match status" value="1"/>
</dbReference>
<reference evidence="3 6" key="1">
    <citation type="journal article" date="2011" name="Nature">
        <title>The Medicago genome provides insight into the evolution of rhizobial symbioses.</title>
        <authorList>
            <person name="Young N.D."/>
            <person name="Debelle F."/>
            <person name="Oldroyd G.E."/>
            <person name="Geurts R."/>
            <person name="Cannon S.B."/>
            <person name="Udvardi M.K."/>
            <person name="Benedito V.A."/>
            <person name="Mayer K.F."/>
            <person name="Gouzy J."/>
            <person name="Schoof H."/>
            <person name="Van de Peer Y."/>
            <person name="Proost S."/>
            <person name="Cook D.R."/>
            <person name="Meyers B.C."/>
            <person name="Spannagl M."/>
            <person name="Cheung F."/>
            <person name="De Mita S."/>
            <person name="Krishnakumar V."/>
            <person name="Gundlach H."/>
            <person name="Zhou S."/>
            <person name="Mudge J."/>
            <person name="Bharti A.K."/>
            <person name="Murray J.D."/>
            <person name="Naoumkina M.A."/>
            <person name="Rosen B."/>
            <person name="Silverstein K.A."/>
            <person name="Tang H."/>
            <person name="Rombauts S."/>
            <person name="Zhao P.X."/>
            <person name="Zhou P."/>
            <person name="Barbe V."/>
            <person name="Bardou P."/>
            <person name="Bechner M."/>
            <person name="Bellec A."/>
            <person name="Berger A."/>
            <person name="Berges H."/>
            <person name="Bidwell S."/>
            <person name="Bisseling T."/>
            <person name="Choisne N."/>
            <person name="Couloux A."/>
            <person name="Denny R."/>
            <person name="Deshpande S."/>
            <person name="Dai X."/>
            <person name="Doyle J.J."/>
            <person name="Dudez A.M."/>
            <person name="Farmer A.D."/>
            <person name="Fouteau S."/>
            <person name="Franken C."/>
            <person name="Gibelin C."/>
            <person name="Gish J."/>
            <person name="Goldstein S."/>
            <person name="Gonzalez A.J."/>
            <person name="Green P.J."/>
            <person name="Hallab A."/>
            <person name="Hartog M."/>
            <person name="Hua A."/>
            <person name="Humphray S.J."/>
            <person name="Jeong D.H."/>
            <person name="Jing Y."/>
            <person name="Jocker A."/>
            <person name="Kenton S.M."/>
            <person name="Kim D.J."/>
            <person name="Klee K."/>
            <person name="Lai H."/>
            <person name="Lang C."/>
            <person name="Lin S."/>
            <person name="Macmil S.L."/>
            <person name="Magdelenat G."/>
            <person name="Matthews L."/>
            <person name="McCorrison J."/>
            <person name="Monaghan E.L."/>
            <person name="Mun J.H."/>
            <person name="Najar F.Z."/>
            <person name="Nicholson C."/>
            <person name="Noirot C."/>
            <person name="O'Bleness M."/>
            <person name="Paule C.R."/>
            <person name="Poulain J."/>
            <person name="Prion F."/>
            <person name="Qin B."/>
            <person name="Qu C."/>
            <person name="Retzel E.F."/>
            <person name="Riddle C."/>
            <person name="Sallet E."/>
            <person name="Samain S."/>
            <person name="Samson N."/>
            <person name="Sanders I."/>
            <person name="Saurat O."/>
            <person name="Scarpelli C."/>
            <person name="Schiex T."/>
            <person name="Segurens B."/>
            <person name="Severin A.J."/>
            <person name="Sherrier D.J."/>
            <person name="Shi R."/>
            <person name="Sims S."/>
            <person name="Singer S.R."/>
            <person name="Sinharoy S."/>
            <person name="Sterck L."/>
            <person name="Viollet A."/>
            <person name="Wang B.B."/>
            <person name="Wang K."/>
            <person name="Wang M."/>
            <person name="Wang X."/>
            <person name="Warfsmann J."/>
            <person name="Weissenbach J."/>
            <person name="White D.D."/>
            <person name="White J.D."/>
            <person name="Wiley G.B."/>
            <person name="Wincker P."/>
            <person name="Xing Y."/>
            <person name="Yang L."/>
            <person name="Yao Z."/>
            <person name="Ying F."/>
            <person name="Zhai J."/>
            <person name="Zhou L."/>
            <person name="Zuber A."/>
            <person name="Denarie J."/>
            <person name="Dixon R.A."/>
            <person name="May G.D."/>
            <person name="Schwartz D.C."/>
            <person name="Rogers J."/>
            <person name="Quetier F."/>
            <person name="Town C.D."/>
            <person name="Roe B.A."/>
        </authorList>
    </citation>
    <scope>NUCLEOTIDE SEQUENCE [LARGE SCALE GENOMIC DNA]</scope>
    <source>
        <strain evidence="3">A17</strain>
        <strain evidence="5 6">cv. Jemalong A17</strain>
    </source>
</reference>
<reference evidence="3 6" key="2">
    <citation type="journal article" date="2014" name="BMC Genomics">
        <title>An improved genome release (version Mt4.0) for the model legume Medicago truncatula.</title>
        <authorList>
            <person name="Tang H."/>
            <person name="Krishnakumar V."/>
            <person name="Bidwell S."/>
            <person name="Rosen B."/>
            <person name="Chan A."/>
            <person name="Zhou S."/>
            <person name="Gentzbittel L."/>
            <person name="Childs K.L."/>
            <person name="Yandell M."/>
            <person name="Gundlach H."/>
            <person name="Mayer K.F."/>
            <person name="Schwartz D.C."/>
            <person name="Town C.D."/>
        </authorList>
    </citation>
    <scope>GENOME REANNOTATION</scope>
    <source>
        <strain evidence="5 6">cv. Jemalong A17</strain>
    </source>
</reference>
<gene>
    <name evidence="3" type="ordered locus">MTR_3g080370</name>
    <name evidence="4" type="ORF">MtrunA17_Chr3g0119511</name>
</gene>
<dbReference type="Gene3D" id="1.20.1280.50">
    <property type="match status" value="1"/>
</dbReference>
<reference evidence="7" key="4">
    <citation type="journal article" date="2018" name="Nat. Plants">
        <title>Whole-genome landscape of Medicago truncatula symbiotic genes.</title>
        <authorList>
            <person name="Pecrix Y."/>
            <person name="Staton S.E."/>
            <person name="Sallet E."/>
            <person name="Lelandais-Briere C."/>
            <person name="Moreau S."/>
            <person name="Carrere S."/>
            <person name="Blein T."/>
            <person name="Jardinaud M.F."/>
            <person name="Latrasse D."/>
            <person name="Zouine M."/>
            <person name="Zahm M."/>
            <person name="Kreplak J."/>
            <person name="Mayjonade B."/>
            <person name="Satge C."/>
            <person name="Perez M."/>
            <person name="Cauet S."/>
            <person name="Marande W."/>
            <person name="Chantry-Darmon C."/>
            <person name="Lopez-Roques C."/>
            <person name="Bouchez O."/>
            <person name="Berard A."/>
            <person name="Debelle F."/>
            <person name="Munos S."/>
            <person name="Bendahmane A."/>
            <person name="Berges H."/>
            <person name="Niebel A."/>
            <person name="Buitink J."/>
            <person name="Frugier F."/>
            <person name="Benhamed M."/>
            <person name="Crespi M."/>
            <person name="Gouzy J."/>
            <person name="Gamas P."/>
        </authorList>
    </citation>
    <scope>NUCLEOTIDE SEQUENCE [LARGE SCALE GENOMIC DNA]</scope>
    <source>
        <strain evidence="7">cv. Jemalong A17</strain>
    </source>
</reference>
<dbReference type="InterPro" id="IPR001810">
    <property type="entry name" value="F-box_dom"/>
</dbReference>
<reference evidence="4" key="5">
    <citation type="journal article" date="2018" name="Nat. Plants">
        <title>Whole-genome landscape of Medicago truncatula symbiotic genes.</title>
        <authorList>
            <person name="Pecrix Y."/>
            <person name="Gamas P."/>
            <person name="Carrere S."/>
        </authorList>
    </citation>
    <scope>NUCLEOTIDE SEQUENCE</scope>
    <source>
        <tissue evidence="4">Leaves</tissue>
    </source>
</reference>
<dbReference type="PaxDb" id="3880-AES71657"/>
<feature type="region of interest" description="Disordered" evidence="1">
    <location>
        <begin position="424"/>
        <end position="450"/>
    </location>
</feature>
<dbReference type="OrthoDB" id="1416298at2759"/>
<accession>G7J797</accession>
<dbReference type="Pfam" id="PF00646">
    <property type="entry name" value="F-box"/>
    <property type="match status" value="1"/>
</dbReference>
<evidence type="ECO:0000313" key="5">
    <source>
        <dbReference type="EnsemblPlants" id="AES71657"/>
    </source>
</evidence>
<dbReference type="InterPro" id="IPR017451">
    <property type="entry name" value="F-box-assoc_interact_dom"/>
</dbReference>
<organism evidence="3 6">
    <name type="scientific">Medicago truncatula</name>
    <name type="common">Barrel medic</name>
    <name type="synonym">Medicago tribuloides</name>
    <dbReference type="NCBI Taxonomy" id="3880"/>
    <lineage>
        <taxon>Eukaryota</taxon>
        <taxon>Viridiplantae</taxon>
        <taxon>Streptophyta</taxon>
        <taxon>Embryophyta</taxon>
        <taxon>Tracheophyta</taxon>
        <taxon>Spermatophyta</taxon>
        <taxon>Magnoliopsida</taxon>
        <taxon>eudicotyledons</taxon>
        <taxon>Gunneridae</taxon>
        <taxon>Pentapetalae</taxon>
        <taxon>rosids</taxon>
        <taxon>fabids</taxon>
        <taxon>Fabales</taxon>
        <taxon>Fabaceae</taxon>
        <taxon>Papilionoideae</taxon>
        <taxon>50 kb inversion clade</taxon>
        <taxon>NPAAA clade</taxon>
        <taxon>Hologalegina</taxon>
        <taxon>IRL clade</taxon>
        <taxon>Trifolieae</taxon>
        <taxon>Medicago</taxon>
    </lineage>
</organism>
<evidence type="ECO:0000313" key="4">
    <source>
        <dbReference type="EMBL" id="RHN68950.1"/>
    </source>
</evidence>
<reference evidence="5" key="3">
    <citation type="submission" date="2015-04" db="UniProtKB">
        <authorList>
            <consortium name="EnsemblPlants"/>
        </authorList>
    </citation>
    <scope>IDENTIFICATION</scope>
    <source>
        <strain evidence="5">cv. Jemalong A17</strain>
    </source>
</reference>
<dbReference type="STRING" id="3880.G7J797"/>
<dbReference type="OMA" id="GSINWIT"/>
<feature type="domain" description="F-box" evidence="2">
    <location>
        <begin position="15"/>
        <end position="60"/>
    </location>
</feature>
<dbReference type="InterPro" id="IPR006527">
    <property type="entry name" value="F-box-assoc_dom_typ1"/>
</dbReference>
<dbReference type="EMBL" id="PSQE01000003">
    <property type="protein sequence ID" value="RHN68950.1"/>
    <property type="molecule type" value="Genomic_DNA"/>
</dbReference>
<evidence type="ECO:0000313" key="7">
    <source>
        <dbReference type="Proteomes" id="UP000265566"/>
    </source>
</evidence>
<sequence length="450" mass="51535">MDIPPIKKRRQSNAPLLPVCIPRELIAEILLLLSVKTIVRFKCVSKSWNTLISDPTFIKMHLKKSSQNPHFILTPFEKYRMSTVVSLPVSRLLENLSITVAGDTCHSLTMGNCQVVGSCNGLLCLLFSTTCSLQNYYWFCFWNPATRTISEDLGFFVDSKPLLGPFKFSFGCDRLTGTYKVVALHTGRNEERELENESLWRSKVAVFSFGDNCWRYIQSFPLVPLIWNDGVHLSGAINWLALSGDFVSIDCGETSKAYIPLVEQLVIVSLDLSTETYRQFLLPAGFKEVPCVEPSLRVLMDCLCFSHDFKRTEFVIWQMKEFGSQESWTQLFRIKYINLQIHNLPINDNLDLLGYMECNIPLLPLYLSENGDTLILSNDEEEGVIIYNQRDKRVEKTRISNEICWSSAFDYVESLVSTRWKSENIDEEKEEVEKEDEEDQLSSGIDLGVD</sequence>
<evidence type="ECO:0000259" key="2">
    <source>
        <dbReference type="PROSITE" id="PS50181"/>
    </source>
</evidence>
<dbReference type="NCBIfam" id="TIGR01640">
    <property type="entry name" value="F_box_assoc_1"/>
    <property type="match status" value="1"/>
</dbReference>
<dbReference type="HOGENOM" id="CLU_027176_0_1_1"/>
<evidence type="ECO:0000256" key="1">
    <source>
        <dbReference type="SAM" id="MobiDB-lite"/>
    </source>
</evidence>
<protein>
    <submittedName>
        <fullName evidence="3">F-box protein interaction domain protein</fullName>
    </submittedName>
    <submittedName>
        <fullName evidence="4">Putative F-box domain-containing protein</fullName>
    </submittedName>
</protein>
<dbReference type="AlphaFoldDB" id="G7J797"/>
<dbReference type="Proteomes" id="UP000002051">
    <property type="component" value="Chromosome 3"/>
</dbReference>
<dbReference type="Proteomes" id="UP000265566">
    <property type="component" value="Chromosome 3"/>
</dbReference>
<dbReference type="Gramene" id="rna17373">
    <property type="protein sequence ID" value="RHN68950.1"/>
    <property type="gene ID" value="gene17373"/>
</dbReference>
<proteinExistence type="predicted"/>
<dbReference type="InterPro" id="IPR050796">
    <property type="entry name" value="SCF_F-box_component"/>
</dbReference>
<dbReference type="PANTHER" id="PTHR31672:SF13">
    <property type="entry name" value="F-BOX PROTEIN CPR30-LIKE"/>
    <property type="match status" value="1"/>
</dbReference>
<name>G7J797_MEDTR</name>
<evidence type="ECO:0000313" key="6">
    <source>
        <dbReference type="Proteomes" id="UP000002051"/>
    </source>
</evidence>
<dbReference type="EMBL" id="CM001219">
    <property type="protein sequence ID" value="AES71657.1"/>
    <property type="molecule type" value="Genomic_DNA"/>
</dbReference>
<dbReference type="EnsemblPlants" id="AES71657">
    <property type="protein sequence ID" value="AES71657"/>
    <property type="gene ID" value="MTR_3g080370"/>
</dbReference>